<dbReference type="HOGENOM" id="CLU_106355_2_1_11"/>
<dbReference type="EMBL" id="CP001706">
    <property type="protein sequence ID" value="ACV08005.1"/>
    <property type="molecule type" value="Genomic_DNA"/>
</dbReference>
<name>C7QZJ9_JONDD</name>
<dbReference type="InterPro" id="IPR019953">
    <property type="entry name" value="OHR"/>
</dbReference>
<evidence type="ECO:0000256" key="1">
    <source>
        <dbReference type="ARBA" id="ARBA00007378"/>
    </source>
</evidence>
<organism evidence="2 3">
    <name type="scientific">Jonesia denitrificans (strain ATCC 14870 / DSM 20603 / BCRC 15368 / CIP 55.134 / JCM 11481 / NBRC 15587 / NCTC 10816 / Prevot 55134)</name>
    <name type="common">Listeria denitrificans</name>
    <dbReference type="NCBI Taxonomy" id="471856"/>
    <lineage>
        <taxon>Bacteria</taxon>
        <taxon>Bacillati</taxon>
        <taxon>Actinomycetota</taxon>
        <taxon>Actinomycetes</taxon>
        <taxon>Micrococcales</taxon>
        <taxon>Jonesiaceae</taxon>
        <taxon>Jonesia</taxon>
    </lineage>
</organism>
<evidence type="ECO:0000313" key="3">
    <source>
        <dbReference type="Proteomes" id="UP000000628"/>
    </source>
</evidence>
<dbReference type="PANTHER" id="PTHR33797">
    <property type="entry name" value="ORGANIC HYDROPEROXIDE RESISTANCE PROTEIN-LIKE"/>
    <property type="match status" value="1"/>
</dbReference>
<reference evidence="2 3" key="1">
    <citation type="journal article" date="2009" name="Stand. Genomic Sci.">
        <title>Complete genome sequence of Jonesia denitrificans type strain (Prevot 55134).</title>
        <authorList>
            <person name="Pukall R."/>
            <person name="Gehrich-Schroter G."/>
            <person name="Lapidus A."/>
            <person name="Nolan M."/>
            <person name="Glavina Del Rio T."/>
            <person name="Lucas S."/>
            <person name="Chen F."/>
            <person name="Tice H."/>
            <person name="Pitluck S."/>
            <person name="Cheng J.F."/>
            <person name="Copeland A."/>
            <person name="Saunders E."/>
            <person name="Brettin T."/>
            <person name="Detter J.C."/>
            <person name="Bruce D."/>
            <person name="Goodwin L."/>
            <person name="Pati A."/>
            <person name="Ivanova N."/>
            <person name="Mavromatis K."/>
            <person name="Ovchinnikova G."/>
            <person name="Chen A."/>
            <person name="Palaniappan K."/>
            <person name="Land M."/>
            <person name="Hauser L."/>
            <person name="Chang Y.J."/>
            <person name="Jeffries C.D."/>
            <person name="Chain P."/>
            <person name="Goker M."/>
            <person name="Bristow J."/>
            <person name="Eisen J.A."/>
            <person name="Markowitz V."/>
            <person name="Hugenholtz P."/>
            <person name="Kyrpides N.C."/>
            <person name="Klenk H.P."/>
            <person name="Han C."/>
        </authorList>
    </citation>
    <scope>NUCLEOTIDE SEQUENCE [LARGE SCALE GENOMIC DNA]</scope>
    <source>
        <strain evidence="3">ATCC 14870 / DSM 20603 / BCRC 15368 / CIP 55.134 / JCM 11481 / NBRC 15587 / NCTC 10816 / Prevot 55134</strain>
    </source>
</reference>
<dbReference type="STRING" id="471856.Jden_0334"/>
<dbReference type="OrthoDB" id="9797508at2"/>
<dbReference type="Gene3D" id="2.20.25.10">
    <property type="match status" value="1"/>
</dbReference>
<dbReference type="NCBIfam" id="TIGR03561">
    <property type="entry name" value="organ_hyd_perox"/>
    <property type="match status" value="1"/>
</dbReference>
<evidence type="ECO:0000313" key="2">
    <source>
        <dbReference type="EMBL" id="ACV08005.1"/>
    </source>
</evidence>
<dbReference type="GO" id="GO:0006979">
    <property type="term" value="P:response to oxidative stress"/>
    <property type="evidence" value="ECO:0007669"/>
    <property type="project" value="InterPro"/>
</dbReference>
<comment type="similarity">
    <text evidence="1">Belongs to the OsmC/Ohr family.</text>
</comment>
<dbReference type="RefSeq" id="WP_015770634.1">
    <property type="nucleotide sequence ID" value="NC_013174.1"/>
</dbReference>
<dbReference type="Pfam" id="PF02566">
    <property type="entry name" value="OsmC"/>
    <property type="match status" value="1"/>
</dbReference>
<dbReference type="InterPro" id="IPR015946">
    <property type="entry name" value="KH_dom-like_a/b"/>
</dbReference>
<protein>
    <submittedName>
        <fullName evidence="2">OsmC family protein</fullName>
    </submittedName>
</protein>
<keyword evidence="3" id="KW-1185">Reference proteome</keyword>
<dbReference type="eggNOG" id="COG1764">
    <property type="taxonomic scope" value="Bacteria"/>
</dbReference>
<dbReference type="AlphaFoldDB" id="C7QZJ9"/>
<dbReference type="InterPro" id="IPR003718">
    <property type="entry name" value="OsmC/Ohr_fam"/>
</dbReference>
<proteinExistence type="inferred from homology"/>
<dbReference type="Gene3D" id="3.30.300.20">
    <property type="match status" value="1"/>
</dbReference>
<sequence>MSDPKYVTSATSWGGGRVGRVATQDQKIDLELSVPAGLGGDDGPGSNPEQLFAAAWASCFHGAVKAIARSRKVDVGESAVTVEVALNGEFDSGFFFTVVIEGEFPGVDDKEAHELLAAAHEKCPYSRVTRGNAEVELRVVS</sequence>
<dbReference type="InterPro" id="IPR036102">
    <property type="entry name" value="OsmC/Ohrsf"/>
</dbReference>
<gene>
    <name evidence="2" type="ordered locus">Jden_0334</name>
</gene>
<accession>C7QZJ9</accession>
<dbReference type="Proteomes" id="UP000000628">
    <property type="component" value="Chromosome"/>
</dbReference>
<dbReference type="SUPFAM" id="SSF82784">
    <property type="entry name" value="OsmC-like"/>
    <property type="match status" value="1"/>
</dbReference>
<dbReference type="KEGG" id="jde:Jden_0334"/>
<dbReference type="PANTHER" id="PTHR33797:SF2">
    <property type="entry name" value="ORGANIC HYDROPEROXIDE RESISTANCE PROTEIN-LIKE"/>
    <property type="match status" value="1"/>
</dbReference>